<comment type="caution">
    <text evidence="1">The sequence shown here is derived from an EMBL/GenBank/DDBJ whole genome shotgun (WGS) entry which is preliminary data.</text>
</comment>
<reference evidence="1" key="1">
    <citation type="submission" date="2023-04" db="EMBL/GenBank/DDBJ databases">
        <title>Draft Genome sequencing of Naganishia species isolated from polar environments using Oxford Nanopore Technology.</title>
        <authorList>
            <person name="Leo P."/>
            <person name="Venkateswaran K."/>
        </authorList>
    </citation>
    <scope>NUCLEOTIDE SEQUENCE</scope>
    <source>
        <strain evidence="1">MNA-CCFEE 5425</strain>
    </source>
</reference>
<dbReference type="EMBL" id="JASBWU010000005">
    <property type="protein sequence ID" value="KAJ9121559.1"/>
    <property type="molecule type" value="Genomic_DNA"/>
</dbReference>
<organism evidence="1 2">
    <name type="scientific">Naganishia vaughanmartiniae</name>
    <dbReference type="NCBI Taxonomy" id="1424756"/>
    <lineage>
        <taxon>Eukaryota</taxon>
        <taxon>Fungi</taxon>
        <taxon>Dikarya</taxon>
        <taxon>Basidiomycota</taxon>
        <taxon>Agaricomycotina</taxon>
        <taxon>Tremellomycetes</taxon>
        <taxon>Filobasidiales</taxon>
        <taxon>Filobasidiaceae</taxon>
        <taxon>Naganishia</taxon>
    </lineage>
</organism>
<gene>
    <name evidence="1" type="ORF">QFC22_002178</name>
</gene>
<evidence type="ECO:0000313" key="1">
    <source>
        <dbReference type="EMBL" id="KAJ9121559.1"/>
    </source>
</evidence>
<protein>
    <submittedName>
        <fullName evidence="1">Uncharacterized protein</fullName>
    </submittedName>
</protein>
<accession>A0ACC2XDW5</accession>
<evidence type="ECO:0000313" key="2">
    <source>
        <dbReference type="Proteomes" id="UP001243375"/>
    </source>
</evidence>
<dbReference type="Proteomes" id="UP001243375">
    <property type="component" value="Unassembled WGS sequence"/>
</dbReference>
<name>A0ACC2XDW5_9TREE</name>
<sequence>MGLEQRPQSRNTASSITPPNLYELLPHHLYSSLHMDQSSSSNGIHSPIGSSHSPVPDGYAHPSYRVSWTTQMQDANRGMEGANGAQGPYTMRNEYNMAPQYQRNLSSVGSNSQEGSFRGGREYQIPGSHHSGYQPIPDSNMAYMSMQQSLDPQMYATGMMPMTNGFGYPPFQYYDGRQAAYMQQTANGWMGMPSQHGYSYMANQYGNAQPGRSGQRGMRARDRGRHPGNYTPRPHRGDSRYSPQFSQGWHGQPPWNVSTQSNGGEMPMNVQSGASLGGQPIRPNSLASQVAGASSVESPVILSSASHIDPSVVEATKPSSAILPEGEITDKVLERKAYHPAPPANRSEWVMWVGNVPANATHEEMWKFFNGPLDRKALSQVSAETDTWLGVASIFLISRSNCAFVNLKNESNLRIAIAYFNGRSLRPWDSRCQPFLCRVRKADDDLKSGVGGQRGAGLHVKYIKDLRSREKAEGLSQEPPIAETTMPSATKTPSESILPISPAAMEEPPEGPGRRRESVIKEDTMISPAAFAAWQGQQLGQSQSGELSHASTCSSFLVRNFPKRYFIMKSSTYSLQDELERSIQSGVWRTQLHNEPILDQAFRTSPEVYLVFGANKQGSFSGYGIMRSGIPAVRRESSSYSSIGPEVSQGSRTTQLKSTSDTATRHAGLLSPRGEAIQEETNNDVEPTTRSDRLSSVDSTAAGLTMMSPSEMTPGESLKSPPPALHLSFRWNQTAPQPGRQFSTPEGPHPRAITFDTKALESSRAEEALKRELALKAEAAIENFELDKNAALDAQRDRKDNASATSQGVLRKDMVAGDEKNAPATAQPASGHSAAADASPEGGSTDNNQTANSKDNGVPANDHLSHMFKVEWLQVGELPFSSIKSLRNPWNQDKEVKVSRDGTELEPAVGATLLAKWSNLHGATAPVANAISARRASQGTGREFGRF</sequence>
<keyword evidence="2" id="KW-1185">Reference proteome</keyword>
<proteinExistence type="predicted"/>